<dbReference type="AlphaFoldDB" id="A0A7S2XKM3"/>
<sequence>MSSRESQSSPPRTAAMSAPLSNTPYTGTENHRELENQMMENKNFRPKKLYQPCFVKEPEPTPDPLFPPDTPFLTGPIPMTQSTVLAWLVRGTRYETKESVQCLEQQPCQNKDTMQYGEMLQAFHNRRQEMRELASMVERGEARIDQDGRLVRTRRGANNEHDDAAPGNNNAQNPEDQHDHVVQNNGAENINAAQQELVEERPQDANNNIQAPIPIFMGNVRAEDEEEERRLNRQQDRDAADTIDRFVRRYREAGVSEEEFELIRVPSNEPSPGMLTFRRISVAVLTVVTAFICILFQTLPIFGGGSYNDPAFDKAMHEVVNVRDFETHVQRCGLDLSRYDSGPMPWREWWLSFIQGDKSEEYFNCADGVLHIPAMSTVAESYESHRRKKREKPKANVYQKFLNGFNVSWSHECNLPPHLNASRDPSCHPGFYKPNSDGDTVNNNTCSDKGSTDKQCFRGVHDGVVSVDETDEALRMASYLIQEKGGDHVHIRRDTDEMEDWIPSIVDSLADLLHDQYNTTPNIEPVAFRVSVSLPLDSSILLRHYSTKGSLLVQAINATVYQEWDDLYRMQNELAAFSLPPPFSSKPFRDPCLLLSDLEASPDFTFHTSVFLSDGAGEHFMGGAALYVDDGYSKNPRRKIQRGVTVDGSRGRVVVSTGGLENQRCRLPTRSGIRAVLQIWWACADDDNASP</sequence>
<protein>
    <submittedName>
        <fullName evidence="3">Uncharacterized protein</fullName>
    </submittedName>
</protein>
<proteinExistence type="predicted"/>
<reference evidence="3" key="1">
    <citation type="submission" date="2021-01" db="EMBL/GenBank/DDBJ databases">
        <authorList>
            <person name="Corre E."/>
            <person name="Pelletier E."/>
            <person name="Niang G."/>
            <person name="Scheremetjew M."/>
            <person name="Finn R."/>
            <person name="Kale V."/>
            <person name="Holt S."/>
            <person name="Cochrane G."/>
            <person name="Meng A."/>
            <person name="Brown T."/>
            <person name="Cohen L."/>
        </authorList>
    </citation>
    <scope>NUCLEOTIDE SEQUENCE</scope>
    <source>
        <strain evidence="3">CCMP2084</strain>
    </source>
</reference>
<evidence type="ECO:0000256" key="1">
    <source>
        <dbReference type="SAM" id="MobiDB-lite"/>
    </source>
</evidence>
<evidence type="ECO:0000313" key="3">
    <source>
        <dbReference type="EMBL" id="CAD9811764.1"/>
    </source>
</evidence>
<feature type="region of interest" description="Disordered" evidence="1">
    <location>
        <begin position="1"/>
        <end position="33"/>
    </location>
</feature>
<organism evidence="3">
    <name type="scientific">Attheya septentrionalis</name>
    <dbReference type="NCBI Taxonomy" id="420275"/>
    <lineage>
        <taxon>Eukaryota</taxon>
        <taxon>Sar</taxon>
        <taxon>Stramenopiles</taxon>
        <taxon>Ochrophyta</taxon>
        <taxon>Bacillariophyta</taxon>
        <taxon>Coscinodiscophyceae</taxon>
        <taxon>Chaetocerotophycidae</taxon>
        <taxon>Chaetocerotales</taxon>
        <taxon>Attheyaceae</taxon>
        <taxon>Attheya</taxon>
    </lineage>
</organism>
<gene>
    <name evidence="3" type="ORF">ASEP1449_LOCUS3589</name>
</gene>
<feature type="compositionally biased region" description="Polar residues" evidence="1">
    <location>
        <begin position="19"/>
        <end position="28"/>
    </location>
</feature>
<feature type="region of interest" description="Disordered" evidence="1">
    <location>
        <begin position="156"/>
        <end position="179"/>
    </location>
</feature>
<keyword evidence="2" id="KW-0812">Transmembrane</keyword>
<keyword evidence="2" id="KW-1133">Transmembrane helix</keyword>
<feature type="compositionally biased region" description="Polar residues" evidence="1">
    <location>
        <begin position="1"/>
        <end position="11"/>
    </location>
</feature>
<dbReference type="EMBL" id="HBHQ01005370">
    <property type="protein sequence ID" value="CAD9811764.1"/>
    <property type="molecule type" value="Transcribed_RNA"/>
</dbReference>
<feature type="transmembrane region" description="Helical" evidence="2">
    <location>
        <begin position="280"/>
        <end position="302"/>
    </location>
</feature>
<accession>A0A7S2XKM3</accession>
<keyword evidence="2" id="KW-0472">Membrane</keyword>
<evidence type="ECO:0000256" key="2">
    <source>
        <dbReference type="SAM" id="Phobius"/>
    </source>
</evidence>
<name>A0A7S2XKM3_9STRA</name>